<dbReference type="EMBL" id="EU643477">
    <property type="protein sequence ID" value="ACD54680.1"/>
    <property type="molecule type" value="Genomic_DNA"/>
</dbReference>
<reference evidence="2" key="1">
    <citation type="journal article" date="2008" name="Science">
        <title>Massive horizontal gene transfer in bdelloid rotifers.</title>
        <authorList>
            <person name="Gladyshev E.A."/>
            <person name="Meselson M.S."/>
            <person name="Arkhipova I.R."/>
        </authorList>
    </citation>
    <scope>NUCLEOTIDE SEQUENCE</scope>
</reference>
<dbReference type="InterPro" id="IPR001106">
    <property type="entry name" value="Aromatic_Lyase"/>
</dbReference>
<dbReference type="Gene3D" id="1.20.200.10">
    <property type="entry name" value="Fumarase/aspartase (Central domain)"/>
    <property type="match status" value="1"/>
</dbReference>
<sequence length="339" mass="37588">MASISSAIHNGYTNGITIYKKNQTEKSESIVINGKNLTLEKLVLIARHHHNVELSNDADVCGHMEQSVAIIHDIVSASQPLYGVTSLFGGLANRLVCGKFAEELQNNLVCAHKTGSGSIMPLESIRAAMVLRANAHLIGASGIRRMWDERLIRFVCEGVTPLIPEFGSIGASGDLVPLSYIASAISGQDEKLHVDFRGEMVNAPEALRRLGYETKRFNPKEGLALLNGTSMMTACASLACYDLYTLMAATLHIHAIVLQALTASNQPFHPFLQKVKSHPGQVNNNTDNNKYISYENSAINYHTLDFFHFSIMHIESQLWEYILHFFHISIFILIKRQDP</sequence>
<dbReference type="AlphaFoldDB" id="B3G4D2"/>
<comment type="similarity">
    <text evidence="1">Belongs to the PAL/histidase family.</text>
</comment>
<evidence type="ECO:0000256" key="1">
    <source>
        <dbReference type="ARBA" id="ARBA00007238"/>
    </source>
</evidence>
<dbReference type="Pfam" id="PF00221">
    <property type="entry name" value="Lyase_aromatic"/>
    <property type="match status" value="1"/>
</dbReference>
<keyword evidence="2" id="KW-0456">Lyase</keyword>
<accession>B3G4D2</accession>
<protein>
    <submittedName>
        <fullName evidence="2">Histidine ammonia-lyase-like protein</fullName>
    </submittedName>
</protein>
<dbReference type="PANTHER" id="PTHR10362">
    <property type="entry name" value="HISTIDINE AMMONIA-LYASE"/>
    <property type="match status" value="1"/>
</dbReference>
<proteinExistence type="inferred from homology"/>
<dbReference type="Gene3D" id="1.10.275.10">
    <property type="entry name" value="Fumarase/aspartase (N-terminal domain)"/>
    <property type="match status" value="1"/>
</dbReference>
<name>B3G4D2_ADIVA</name>
<dbReference type="GO" id="GO:0016841">
    <property type="term" value="F:ammonia-lyase activity"/>
    <property type="evidence" value="ECO:0007669"/>
    <property type="project" value="InterPro"/>
</dbReference>
<organism evidence="2">
    <name type="scientific">Adineta vaga</name>
    <name type="common">Rotifer</name>
    <name type="synonym">Callidina vaga</name>
    <dbReference type="NCBI Taxonomy" id="104782"/>
    <lineage>
        <taxon>Eukaryota</taxon>
        <taxon>Metazoa</taxon>
        <taxon>Spiralia</taxon>
        <taxon>Gnathifera</taxon>
        <taxon>Rotifera</taxon>
        <taxon>Eurotatoria</taxon>
        <taxon>Bdelloidea</taxon>
        <taxon>Adinetida</taxon>
        <taxon>Adinetidae</taxon>
        <taxon>Adineta</taxon>
    </lineage>
</organism>
<dbReference type="InterPro" id="IPR024083">
    <property type="entry name" value="Fumarase/histidase_N"/>
</dbReference>
<dbReference type="PROSITE" id="PS00488">
    <property type="entry name" value="PAL_HISTIDASE"/>
    <property type="match status" value="1"/>
</dbReference>
<dbReference type="SUPFAM" id="SSF48557">
    <property type="entry name" value="L-aspartase-like"/>
    <property type="match status" value="1"/>
</dbReference>
<dbReference type="InterPro" id="IPR022313">
    <property type="entry name" value="Phe/His_NH3-lyase_AS"/>
</dbReference>
<dbReference type="InterPro" id="IPR008948">
    <property type="entry name" value="L-Aspartase-like"/>
</dbReference>
<evidence type="ECO:0000313" key="2">
    <source>
        <dbReference type="EMBL" id="ACD54680.1"/>
    </source>
</evidence>